<proteinExistence type="predicted"/>
<keyword evidence="2" id="KW-1185">Reference proteome</keyword>
<comment type="caution">
    <text evidence="1">The sequence shown here is derived from an EMBL/GenBank/DDBJ whole genome shotgun (WGS) entry which is preliminary data.</text>
</comment>
<reference evidence="1 2" key="1">
    <citation type="submission" date="2021-03" db="EMBL/GenBank/DDBJ databases">
        <title>Sequencing the genomes of 1000 actinobacteria strains.</title>
        <authorList>
            <person name="Klenk H.-P."/>
        </authorList>
    </citation>
    <scope>NUCLEOTIDE SEQUENCE [LARGE SCALE GENOMIC DNA]</scope>
    <source>
        <strain evidence="1 2">DSM 45256</strain>
    </source>
</reference>
<dbReference type="RefSeq" id="WP_210029625.1">
    <property type="nucleotide sequence ID" value="NZ_JAGINU010000001.1"/>
</dbReference>
<organism evidence="1 2">
    <name type="scientific">Pseudonocardia parietis</name>
    <dbReference type="NCBI Taxonomy" id="570936"/>
    <lineage>
        <taxon>Bacteria</taxon>
        <taxon>Bacillati</taxon>
        <taxon>Actinomycetota</taxon>
        <taxon>Actinomycetes</taxon>
        <taxon>Pseudonocardiales</taxon>
        <taxon>Pseudonocardiaceae</taxon>
        <taxon>Pseudonocardia</taxon>
    </lineage>
</organism>
<dbReference type="Proteomes" id="UP001519295">
    <property type="component" value="Unassembled WGS sequence"/>
</dbReference>
<evidence type="ECO:0000313" key="1">
    <source>
        <dbReference type="EMBL" id="MBP2368467.1"/>
    </source>
</evidence>
<name>A0ABS4VX10_9PSEU</name>
<accession>A0ABS4VX10</accession>
<protein>
    <submittedName>
        <fullName evidence="1">Membrane protein</fullName>
    </submittedName>
</protein>
<gene>
    <name evidence="1" type="ORF">JOF36_004163</name>
</gene>
<evidence type="ECO:0000313" key="2">
    <source>
        <dbReference type="Proteomes" id="UP001519295"/>
    </source>
</evidence>
<dbReference type="EMBL" id="JAGINU010000001">
    <property type="protein sequence ID" value="MBP2368467.1"/>
    <property type="molecule type" value="Genomic_DNA"/>
</dbReference>
<sequence>MSEAGVHDTPAGSGGTAHPWRWRILGRSGRVAAPGSGPGGRDHHTTLTGFTSGFAGAAAAAAGVVAAVLTPATASAPTGAGDRPRDGTR</sequence>